<dbReference type="RefSeq" id="WP_085225872.1">
    <property type="nucleotide sequence ID" value="NZ_BSQD01000003.1"/>
</dbReference>
<evidence type="ECO:0000313" key="4">
    <source>
        <dbReference type="EMBL" id="SMF15435.1"/>
    </source>
</evidence>
<dbReference type="SUPFAM" id="SSF51735">
    <property type="entry name" value="NAD(P)-binding Rossmann-fold domains"/>
    <property type="match status" value="1"/>
</dbReference>
<evidence type="ECO:0000256" key="2">
    <source>
        <dbReference type="ARBA" id="ARBA00023027"/>
    </source>
</evidence>
<dbReference type="Proteomes" id="UP000192911">
    <property type="component" value="Unassembled WGS sequence"/>
</dbReference>
<evidence type="ECO:0000313" key="5">
    <source>
        <dbReference type="Proteomes" id="UP000192911"/>
    </source>
</evidence>
<dbReference type="GeneID" id="95548588"/>
<keyword evidence="2" id="KW-0520">NAD</keyword>
<reference evidence="5" key="1">
    <citation type="submission" date="2017-04" db="EMBL/GenBank/DDBJ databases">
        <authorList>
            <person name="Varghese N."/>
            <person name="Submissions S."/>
        </authorList>
    </citation>
    <scope>NUCLEOTIDE SEQUENCE [LARGE SCALE GENOMIC DNA]</scope>
    <source>
        <strain evidence="5">Ballard 720</strain>
    </source>
</reference>
<dbReference type="Pfam" id="PF02826">
    <property type="entry name" value="2-Hacid_dh_C"/>
    <property type="match status" value="1"/>
</dbReference>
<dbReference type="AlphaFoldDB" id="A0A1X7DH98"/>
<keyword evidence="4" id="KW-0670">Pyruvate</keyword>
<dbReference type="EMBL" id="FXAH01000003">
    <property type="protein sequence ID" value="SMF15435.1"/>
    <property type="molecule type" value="Genomic_DNA"/>
</dbReference>
<keyword evidence="5" id="KW-1185">Reference proteome</keyword>
<sequence>MTLLIEAGPDAARHWQHVLRARDAALDIRLYPDLGDPAEITSLLSWKPPLGLLPQLGSLRLLQCSGAGVDQLLDHPDVTGCLDRGVQIARLVDQGQAHDLATYVLAAALGWYRRMDTYIEQARRGHWQRHFPHPCSAAGRVGVMGLGVMGGTIARAFAACGFQVAGWAAHPARFDGIETYAGREALADFAGQCGVIVCALPLTPDTQGILDAALFERLAQRACLINVGRGGHLDESDLLAWLTSSPESSAVLDVHAAEPLPATHPFWRHPRIVVTPHIGAFASPERVADQILSNHRGAMAGRVPEHRIDLRRGY</sequence>
<dbReference type="GO" id="GO:0051287">
    <property type="term" value="F:NAD binding"/>
    <property type="evidence" value="ECO:0007669"/>
    <property type="project" value="InterPro"/>
</dbReference>
<dbReference type="OrthoDB" id="9787219at2"/>
<keyword evidence="1" id="KW-0560">Oxidoreductase</keyword>
<evidence type="ECO:0000259" key="3">
    <source>
        <dbReference type="Pfam" id="PF02826"/>
    </source>
</evidence>
<accession>A0A1X7DH98</accession>
<name>A0A1X7DH98_TRICW</name>
<gene>
    <name evidence="4" type="ORF">SAMN06295900_103198</name>
</gene>
<dbReference type="PANTHER" id="PTHR43333:SF1">
    <property type="entry name" value="D-ISOMER SPECIFIC 2-HYDROXYACID DEHYDROGENASE NAD-BINDING DOMAIN-CONTAINING PROTEIN"/>
    <property type="match status" value="1"/>
</dbReference>
<protein>
    <submittedName>
        <fullName evidence="4">Glyoxylate/hydroxypyruvate reductase A</fullName>
    </submittedName>
</protein>
<dbReference type="InterPro" id="IPR006140">
    <property type="entry name" value="D-isomer_DH_NAD-bd"/>
</dbReference>
<dbReference type="GO" id="GO:0016491">
    <property type="term" value="F:oxidoreductase activity"/>
    <property type="evidence" value="ECO:0007669"/>
    <property type="project" value="UniProtKB-KW"/>
</dbReference>
<feature type="domain" description="D-isomer specific 2-hydroxyacid dehydrogenase NAD-binding" evidence="3">
    <location>
        <begin position="106"/>
        <end position="279"/>
    </location>
</feature>
<evidence type="ECO:0000256" key="1">
    <source>
        <dbReference type="ARBA" id="ARBA00023002"/>
    </source>
</evidence>
<organism evidence="4 5">
    <name type="scientific">Trinickia caryophylli</name>
    <name type="common">Paraburkholderia caryophylli</name>
    <dbReference type="NCBI Taxonomy" id="28094"/>
    <lineage>
        <taxon>Bacteria</taxon>
        <taxon>Pseudomonadati</taxon>
        <taxon>Pseudomonadota</taxon>
        <taxon>Betaproteobacteria</taxon>
        <taxon>Burkholderiales</taxon>
        <taxon>Burkholderiaceae</taxon>
        <taxon>Trinickia</taxon>
    </lineage>
</organism>
<dbReference type="PANTHER" id="PTHR43333">
    <property type="entry name" value="2-HACID_DH_C DOMAIN-CONTAINING PROTEIN"/>
    <property type="match status" value="1"/>
</dbReference>
<dbReference type="InterPro" id="IPR036291">
    <property type="entry name" value="NAD(P)-bd_dom_sf"/>
</dbReference>
<dbReference type="STRING" id="28094.SAMN06295900_103198"/>
<dbReference type="Gene3D" id="3.40.50.720">
    <property type="entry name" value="NAD(P)-binding Rossmann-like Domain"/>
    <property type="match status" value="2"/>
</dbReference>
<proteinExistence type="predicted"/>